<organism evidence="1 2">
    <name type="scientific">Aspergillus melleus</name>
    <dbReference type="NCBI Taxonomy" id="138277"/>
    <lineage>
        <taxon>Eukaryota</taxon>
        <taxon>Fungi</taxon>
        <taxon>Dikarya</taxon>
        <taxon>Ascomycota</taxon>
        <taxon>Pezizomycotina</taxon>
        <taxon>Eurotiomycetes</taxon>
        <taxon>Eurotiomycetidae</taxon>
        <taxon>Eurotiales</taxon>
        <taxon>Aspergillaceae</taxon>
        <taxon>Aspergillus</taxon>
        <taxon>Aspergillus subgen. Circumdati</taxon>
    </lineage>
</organism>
<proteinExistence type="predicted"/>
<dbReference type="EMBL" id="JAOPJF010000047">
    <property type="protein sequence ID" value="KAK1142719.1"/>
    <property type="molecule type" value="Genomic_DNA"/>
</dbReference>
<evidence type="ECO:0000313" key="1">
    <source>
        <dbReference type="EMBL" id="KAK1142719.1"/>
    </source>
</evidence>
<keyword evidence="2" id="KW-1185">Reference proteome</keyword>
<accession>A0ACC3AY85</accession>
<reference evidence="1 2" key="1">
    <citation type="journal article" date="2023" name="ACS Omega">
        <title>Identification of the Neoaspergillic Acid Biosynthesis Gene Cluster by Establishing an In Vitro CRISPR-Ribonucleoprotein Genetic System in Aspergillus melleus.</title>
        <authorList>
            <person name="Yuan B."/>
            <person name="Grau M.F."/>
            <person name="Murata R.M."/>
            <person name="Torok T."/>
            <person name="Venkateswaran K."/>
            <person name="Stajich J.E."/>
            <person name="Wang C.C.C."/>
        </authorList>
    </citation>
    <scope>NUCLEOTIDE SEQUENCE [LARGE SCALE GENOMIC DNA]</scope>
    <source>
        <strain evidence="1 2">IMV 1140</strain>
    </source>
</reference>
<sequence length="378" mass="42390">MPRTLPWLTGSGGGAKDATPRRRPLKRERDIKKDEDDETTPKAKLKLSSSEVGKRDFFRSSPTPPSSPIHRCPSEEFLIEGLDNDDIYMMVEDEFYAVAQTFTQHLHYAEYVRRKKEAKLQNAATIQDLARPTDGVTPMSDETKRQREADALSTRQKNGLGQIQSGRPAVDSDENDEIEEEEDVALDDTFAGTSLHDLLMSPRKAKSLVGMQGVKSSTRAAAGFSQSSDTRRDATERNNSRDGNQDVEETASEDDDDLDAQARTPTTTVPHRRTQVIGSDSYLSNKRNSLLSSRTDQDRAAEEVCPVERKSKYKAQPALQSRRLFDDFDELPELHTSYTQTKGGSTSSINKTQQKTQNDNNLESKKKSRLNEVPTFLL</sequence>
<dbReference type="Proteomes" id="UP001177260">
    <property type="component" value="Unassembled WGS sequence"/>
</dbReference>
<gene>
    <name evidence="1" type="ORF">N8T08_007350</name>
</gene>
<name>A0ACC3AY85_9EURO</name>
<comment type="caution">
    <text evidence="1">The sequence shown here is derived from an EMBL/GenBank/DDBJ whole genome shotgun (WGS) entry which is preliminary data.</text>
</comment>
<protein>
    <submittedName>
        <fullName evidence="1">Uncharacterized protein</fullName>
    </submittedName>
</protein>
<evidence type="ECO:0000313" key="2">
    <source>
        <dbReference type="Proteomes" id="UP001177260"/>
    </source>
</evidence>